<reference evidence="1 2" key="1">
    <citation type="submission" date="2020-08" db="EMBL/GenBank/DDBJ databases">
        <title>Clostridia isolated from Swiss meat.</title>
        <authorList>
            <person name="Wambui J."/>
            <person name="Stevens M.J.A."/>
            <person name="Stephan R."/>
        </authorList>
    </citation>
    <scope>NUCLEOTIDE SEQUENCE [LARGE SCALE GENOMIC DNA]</scope>
    <source>
        <strain evidence="1 2">CM001</strain>
    </source>
</reference>
<protein>
    <submittedName>
        <fullName evidence="1">Uncharacterized protein</fullName>
    </submittedName>
</protein>
<evidence type="ECO:0000313" key="2">
    <source>
        <dbReference type="Proteomes" id="UP000585258"/>
    </source>
</evidence>
<gene>
    <name evidence="1" type="ORF">H7E68_12505</name>
</gene>
<organism evidence="1 2">
    <name type="scientific">Clostridium gasigenes</name>
    <dbReference type="NCBI Taxonomy" id="94869"/>
    <lineage>
        <taxon>Bacteria</taxon>
        <taxon>Bacillati</taxon>
        <taxon>Bacillota</taxon>
        <taxon>Clostridia</taxon>
        <taxon>Eubacteriales</taxon>
        <taxon>Clostridiaceae</taxon>
        <taxon>Clostridium</taxon>
    </lineage>
</organism>
<dbReference type="EMBL" id="JACKWY010000007">
    <property type="protein sequence ID" value="MBB6715527.1"/>
    <property type="molecule type" value="Genomic_DNA"/>
</dbReference>
<dbReference type="AlphaFoldDB" id="A0A7X0SDE0"/>
<dbReference type="RefSeq" id="WP_185164753.1">
    <property type="nucleotide sequence ID" value="NZ_JACKWY010000007.1"/>
</dbReference>
<proteinExistence type="predicted"/>
<name>A0A7X0SDE0_9CLOT</name>
<sequence>MMNKDYYKTLNATLAEAPDRLYSLRKYYPFFEMLKLNSTSQKYENIDMGEVSICLLSFLFYEGKLKSKNITFENISDFLKMLLLELYEEDLNEVDINEFTEYVLNKMQPNDGKGFELSFRTLGAKSKNMLYIKYLTMGTNERSGEKYFSISAESIDFFLGTKEFGEESKITISLLLLRKLIENNEYDSALLSLVNVNAEVLKQIAKVDDIENALQYGGKSGYKIFNGYIELANKRQKEEQKLFSETIEEIRILREDYLSKVSKSELGEKEKNAFECLDKMDRELIKTVELHYELLSKIVILIKRSDEIHKNKRRNLLKPNFDFNRFLDRAVEHNDASVLESAIFAFLPINVVKSFNVDRIEDIVTNQTNNKEDDLYTEGDLLDEDFIPDRFDKEIKERILNNYSKLSFMLYKVIQKHGPVTISKLIEISKEHGFTENLINPDFVGFIVDIKSYNQEKIIKDMKKGKSDEKSTLESALEILSKSINKQVCFSAETVVDNINNRYVEIMEGFEITNVLLDIRNLGI</sequence>
<comment type="caution">
    <text evidence="1">The sequence shown here is derived from an EMBL/GenBank/DDBJ whole genome shotgun (WGS) entry which is preliminary data.</text>
</comment>
<dbReference type="Proteomes" id="UP000585258">
    <property type="component" value="Unassembled WGS sequence"/>
</dbReference>
<evidence type="ECO:0000313" key="1">
    <source>
        <dbReference type="EMBL" id="MBB6715527.1"/>
    </source>
</evidence>
<accession>A0A7X0SDE0</accession>